<protein>
    <submittedName>
        <fullName evidence="1">Uncharacterized protein</fullName>
    </submittedName>
</protein>
<dbReference type="EMBL" id="GGEC01006612">
    <property type="protein sequence ID" value="MBW87095.1"/>
    <property type="molecule type" value="Transcribed_RNA"/>
</dbReference>
<accession>A0A2P2J0U5</accession>
<dbReference type="AlphaFoldDB" id="A0A2P2J0U5"/>
<organism evidence="1">
    <name type="scientific">Rhizophora mucronata</name>
    <name type="common">Asiatic mangrove</name>
    <dbReference type="NCBI Taxonomy" id="61149"/>
    <lineage>
        <taxon>Eukaryota</taxon>
        <taxon>Viridiplantae</taxon>
        <taxon>Streptophyta</taxon>
        <taxon>Embryophyta</taxon>
        <taxon>Tracheophyta</taxon>
        <taxon>Spermatophyta</taxon>
        <taxon>Magnoliopsida</taxon>
        <taxon>eudicotyledons</taxon>
        <taxon>Gunneridae</taxon>
        <taxon>Pentapetalae</taxon>
        <taxon>rosids</taxon>
        <taxon>fabids</taxon>
        <taxon>Malpighiales</taxon>
        <taxon>Rhizophoraceae</taxon>
        <taxon>Rhizophora</taxon>
    </lineage>
</organism>
<sequence>MGKWGGVLNAKMLTLRK</sequence>
<name>A0A2P2J0U5_RHIMU</name>
<reference evidence="1" key="1">
    <citation type="submission" date="2018-02" db="EMBL/GenBank/DDBJ databases">
        <title>Rhizophora mucronata_Transcriptome.</title>
        <authorList>
            <person name="Meera S.P."/>
            <person name="Sreeshan A."/>
            <person name="Augustine A."/>
        </authorList>
    </citation>
    <scope>NUCLEOTIDE SEQUENCE</scope>
    <source>
        <tissue evidence="1">Leaf</tissue>
    </source>
</reference>
<evidence type="ECO:0000313" key="1">
    <source>
        <dbReference type="EMBL" id="MBW87095.1"/>
    </source>
</evidence>
<proteinExistence type="predicted"/>